<dbReference type="InterPro" id="IPR050336">
    <property type="entry name" value="Chromosome_partition/occlusion"/>
</dbReference>
<evidence type="ECO:0000313" key="4">
    <source>
        <dbReference type="EMBL" id="CBI11359.1"/>
    </source>
</evidence>
<evidence type="ECO:0000256" key="2">
    <source>
        <dbReference type="ARBA" id="ARBA00023125"/>
    </source>
</evidence>
<dbReference type="SUPFAM" id="SSF110849">
    <property type="entry name" value="ParB/Sulfiredoxin"/>
    <property type="match status" value="1"/>
</dbReference>
<keyword evidence="1" id="KW-0159">Chromosome partition</keyword>
<organism evidence="4">
    <name type="scientific">mine drainage metagenome</name>
    <dbReference type="NCBI Taxonomy" id="410659"/>
    <lineage>
        <taxon>unclassified sequences</taxon>
        <taxon>metagenomes</taxon>
        <taxon>ecological metagenomes</taxon>
    </lineage>
</organism>
<keyword evidence="2" id="KW-0238">DNA-binding</keyword>
<reference evidence="4" key="1">
    <citation type="submission" date="2009-10" db="EMBL/GenBank/DDBJ databases">
        <title>Diversity of trophic interactions inside an arsenic-rich microbial ecosystem.</title>
        <authorList>
            <person name="Bertin P.N."/>
            <person name="Heinrich-Salmeron A."/>
            <person name="Pelletier E."/>
            <person name="Goulhen-Chollet F."/>
            <person name="Arsene-Ploetze F."/>
            <person name="Gallien S."/>
            <person name="Calteau A."/>
            <person name="Vallenet D."/>
            <person name="Casiot C."/>
            <person name="Chane-Woon-Ming B."/>
            <person name="Giloteaux L."/>
            <person name="Barakat M."/>
            <person name="Bonnefoy V."/>
            <person name="Bruneel O."/>
            <person name="Chandler M."/>
            <person name="Cleiss J."/>
            <person name="Duran R."/>
            <person name="Elbaz-Poulichet F."/>
            <person name="Fonknechten N."/>
            <person name="Lauga B."/>
            <person name="Mornico D."/>
            <person name="Ortet P."/>
            <person name="Schaeffer C."/>
            <person name="Siguier P."/>
            <person name="Alexander Thil Smith A."/>
            <person name="Van Dorsselaer A."/>
            <person name="Weissenbach J."/>
            <person name="Medigue C."/>
            <person name="Le Paslier D."/>
        </authorList>
    </citation>
    <scope>NUCLEOTIDE SEQUENCE</scope>
</reference>
<comment type="caution">
    <text evidence="4">The sequence shown here is derived from an EMBL/GenBank/DDBJ whole genome shotgun (WGS) entry which is preliminary data.</text>
</comment>
<sequence length="572" mass="61808">MNVDITAVHPGENPRRYMDPEELAELTGSIKELGVIQPITVKAQSDGQYIIVAGHRRHKAAVAAGLTDIPVFVLDDEKDSDTVALVENVIRADMSPAEECDRAMLLLKKNKGDITEVSLATGWSEDKIRRRVALASCSQPVRDALAMRKIKLGIAELLASVPEAENQNKALEKIIAMNLGVEQVRQYLFRLVQKLDSAIFDIGECSQCRFNTSLQSTLFSETVAEDAYCTNGNCYSKKTDDAVVKKAEEIKETFPNVRVIRLGDPENYIRLVPDGKTGVGSEQSKKCRSCANFGATVSCLTGAEGQVKENICFDLACNAKMIAARQAETSATKITPAPVSAPTTQASGNVVPSLNDMEGDVGGDSEDRNTTDNVQNGLLQTATADRPVVIMTNAVKEYRRTLWNRAAMVGLAHNTDAAQSVLAAIIIKGKSGSALHGTDVAKVLSKNADDMDQDTIKQLDMGALAQSIQSKNLDRKLLAAASAFAMAHLDEPDVRSILTFLGVDVSEIWQIDADYLSILTKSEIISVADELGVSEKVADWKKVSNGKKAELVQAIMASGVDFKGLLPSTLMY</sequence>
<proteinExistence type="predicted"/>
<dbReference type="InterPro" id="IPR041468">
    <property type="entry name" value="HTH_ParB/Spo0J"/>
</dbReference>
<dbReference type="Pfam" id="PF17762">
    <property type="entry name" value="HTH_ParB"/>
    <property type="match status" value="1"/>
</dbReference>
<dbReference type="AlphaFoldDB" id="E6QVT6"/>
<dbReference type="Gene3D" id="1.10.10.2830">
    <property type="match status" value="1"/>
</dbReference>
<dbReference type="FunFam" id="3.90.1530.30:FF:000001">
    <property type="entry name" value="Chromosome partitioning protein ParB"/>
    <property type="match status" value="1"/>
</dbReference>
<dbReference type="NCBIfam" id="TIGR00180">
    <property type="entry name" value="parB_part"/>
    <property type="match status" value="1"/>
</dbReference>
<dbReference type="Gene3D" id="3.90.1530.30">
    <property type="match status" value="1"/>
</dbReference>
<accession>E6QVT6</accession>
<dbReference type="InterPro" id="IPR004437">
    <property type="entry name" value="ParB/RepB/Spo0J"/>
</dbReference>
<dbReference type="NCBIfam" id="TIGR03734">
    <property type="entry name" value="PRTRC_parB"/>
    <property type="match status" value="1"/>
</dbReference>
<dbReference type="Pfam" id="PF02195">
    <property type="entry name" value="ParB_N"/>
    <property type="match status" value="1"/>
</dbReference>
<dbReference type="GO" id="GO:0003677">
    <property type="term" value="F:DNA binding"/>
    <property type="evidence" value="ECO:0007669"/>
    <property type="project" value="UniProtKB-KW"/>
</dbReference>
<dbReference type="InterPro" id="IPR036086">
    <property type="entry name" value="ParB/Sulfiredoxin_sf"/>
</dbReference>
<gene>
    <name evidence="4" type="ORF">CARN7_2182</name>
</gene>
<dbReference type="PANTHER" id="PTHR33375:SF1">
    <property type="entry name" value="CHROMOSOME-PARTITIONING PROTEIN PARB-RELATED"/>
    <property type="match status" value="1"/>
</dbReference>
<evidence type="ECO:0000259" key="3">
    <source>
        <dbReference type="SMART" id="SM00470"/>
    </source>
</evidence>
<dbReference type="InterPro" id="IPR022396">
    <property type="entry name" value="PRTRC_ParB"/>
</dbReference>
<dbReference type="SMART" id="SM00470">
    <property type="entry name" value="ParB"/>
    <property type="match status" value="1"/>
</dbReference>
<dbReference type="GO" id="GO:0007059">
    <property type="term" value="P:chromosome segregation"/>
    <property type="evidence" value="ECO:0007669"/>
    <property type="project" value="UniProtKB-KW"/>
</dbReference>
<dbReference type="GO" id="GO:0005694">
    <property type="term" value="C:chromosome"/>
    <property type="evidence" value="ECO:0007669"/>
    <property type="project" value="TreeGrafter"/>
</dbReference>
<dbReference type="PANTHER" id="PTHR33375">
    <property type="entry name" value="CHROMOSOME-PARTITIONING PROTEIN PARB-RELATED"/>
    <property type="match status" value="1"/>
</dbReference>
<dbReference type="EMBL" id="CABR01000137">
    <property type="protein sequence ID" value="CBI11359.1"/>
    <property type="molecule type" value="Genomic_DNA"/>
</dbReference>
<protein>
    <recommendedName>
        <fullName evidence="3">ParB-like N-terminal domain-containing protein</fullName>
    </recommendedName>
</protein>
<evidence type="ECO:0000256" key="1">
    <source>
        <dbReference type="ARBA" id="ARBA00022829"/>
    </source>
</evidence>
<name>E6QVT6_9ZZZZ</name>
<feature type="domain" description="ParB-like N-terminal" evidence="3">
    <location>
        <begin position="1"/>
        <end position="89"/>
    </location>
</feature>
<dbReference type="InterPro" id="IPR003115">
    <property type="entry name" value="ParB_N"/>
</dbReference>